<dbReference type="Proteomes" id="UP000766336">
    <property type="component" value="Unassembled WGS sequence"/>
</dbReference>
<gene>
    <name evidence="2" type="ORF">KHU32_04245</name>
</gene>
<organism evidence="2 3">
    <name type="scientific">Roseococcus pinisoli</name>
    <dbReference type="NCBI Taxonomy" id="2835040"/>
    <lineage>
        <taxon>Bacteria</taxon>
        <taxon>Pseudomonadati</taxon>
        <taxon>Pseudomonadota</taxon>
        <taxon>Alphaproteobacteria</taxon>
        <taxon>Acetobacterales</taxon>
        <taxon>Roseomonadaceae</taxon>
        <taxon>Roseococcus</taxon>
    </lineage>
</organism>
<accession>A0ABS5Q8Y5</accession>
<sequence>MAKPRVALFVTCLVDLYRPTVGFAALRLLEEAGCDVVVPEAQTCCGQPAFNGGDRRSAQEIARQVIDNFSGYDYVVAPSGSCGGMMAHHYPGLFGDTDPHYRGKAEAMAAKTHELVSFLTDVMGMERVKAQYEGTITYHDSCAGLRELGVKKQPRRLLDSVEGLDIAELSEPEICCGFGGTFCVKYPEISTRMVTDKVKDIEGTGADTLLAGDMGCLLNMAGRLRREGSPIHVRHVAEVLADITREAPPIGEAP</sequence>
<protein>
    <submittedName>
        <fullName evidence="2">(Fe-S)-binding protein</fullName>
    </submittedName>
</protein>
<proteinExistence type="predicted"/>
<evidence type="ECO:0000259" key="1">
    <source>
        <dbReference type="Pfam" id="PF02754"/>
    </source>
</evidence>
<dbReference type="PANTHER" id="PTHR30296">
    <property type="entry name" value="UNCHARACTERIZED PROTEIN YKGE"/>
    <property type="match status" value="1"/>
</dbReference>
<reference evidence="2 3" key="1">
    <citation type="submission" date="2021-05" db="EMBL/GenBank/DDBJ databases">
        <title>Roseococcus sp. XZZS9, whole genome shotgun sequencing project.</title>
        <authorList>
            <person name="Zhao G."/>
            <person name="Shen L."/>
        </authorList>
    </citation>
    <scope>NUCLEOTIDE SEQUENCE [LARGE SCALE GENOMIC DNA]</scope>
    <source>
        <strain evidence="2 3">XZZS9</strain>
    </source>
</reference>
<dbReference type="Pfam" id="PF02754">
    <property type="entry name" value="CCG"/>
    <property type="match status" value="2"/>
</dbReference>
<feature type="domain" description="Cysteine-rich" evidence="1">
    <location>
        <begin position="6"/>
        <end position="86"/>
    </location>
</feature>
<dbReference type="EMBL" id="JAHCDA010000001">
    <property type="protein sequence ID" value="MBS7810136.1"/>
    <property type="molecule type" value="Genomic_DNA"/>
</dbReference>
<comment type="caution">
    <text evidence="2">The sequence shown here is derived from an EMBL/GenBank/DDBJ whole genome shotgun (WGS) entry which is preliminary data.</text>
</comment>
<keyword evidence="3" id="KW-1185">Reference proteome</keyword>
<evidence type="ECO:0000313" key="2">
    <source>
        <dbReference type="EMBL" id="MBS7810136.1"/>
    </source>
</evidence>
<dbReference type="PANTHER" id="PTHR30296:SF0">
    <property type="entry name" value="LACTATE UTILIZATION PROTEIN A"/>
    <property type="match status" value="1"/>
</dbReference>
<dbReference type="InterPro" id="IPR004017">
    <property type="entry name" value="Cys_rich_dom"/>
</dbReference>
<dbReference type="RefSeq" id="WP_213668774.1">
    <property type="nucleotide sequence ID" value="NZ_JAHCDA010000001.1"/>
</dbReference>
<feature type="domain" description="Cysteine-rich" evidence="1">
    <location>
        <begin position="136"/>
        <end position="220"/>
    </location>
</feature>
<evidence type="ECO:0000313" key="3">
    <source>
        <dbReference type="Proteomes" id="UP000766336"/>
    </source>
</evidence>
<name>A0ABS5Q8Y5_9PROT</name>